<evidence type="ECO:0000313" key="2">
    <source>
        <dbReference type="EMBL" id="TNV83698.1"/>
    </source>
</evidence>
<comment type="caution">
    <text evidence="2">The sequence shown here is derived from an EMBL/GenBank/DDBJ whole genome shotgun (WGS) entry which is preliminary data.</text>
</comment>
<reference evidence="2" key="1">
    <citation type="submission" date="2019-06" db="EMBL/GenBank/DDBJ databases">
        <authorList>
            <person name="Zheng W."/>
        </authorList>
    </citation>
    <scope>NUCLEOTIDE SEQUENCE</scope>
    <source>
        <strain evidence="2">QDHG01</strain>
    </source>
</reference>
<dbReference type="Proteomes" id="UP000785679">
    <property type="component" value="Unassembled WGS sequence"/>
</dbReference>
<dbReference type="AlphaFoldDB" id="A0A8J8NYP7"/>
<feature type="compositionally biased region" description="Polar residues" evidence="1">
    <location>
        <begin position="584"/>
        <end position="597"/>
    </location>
</feature>
<sequence>MKDLSQGTSSDGQNRSALPGTKQTTPQGRDILNSSGNKTPAAKNAMMLLVGSLLAEVKPGEWNNIPIPIVEGFEALIQAFKKLFQQVDTQLEGLRRSQQRSENDFGKDFTDFKDRMQTKWDGNTRILQEVKDFVRYEVDKQEQRTQDFIKQTDKELTEIKTKKLPGIEDGLSYCLSELKEKNFLTDLEHRFNVIQERYEAEHTKLGVLVEQLQLKFDDHHSRLHKLTDEVDVNIKKLLIDSEEYKYGLLNLQAAISENESKVKVKVGKSKARLREEMEAMRSAILVEMEPIMDARAHMVVGSLFATSKQHVLNTNSVINHIASGGSVMRSPYSSQMGLTPQATMMQGNSNMAIAVHQDSTQLGNLSQVSPPGLRQKHMLNQHSAQVSIEGYNVQRQKSSNITPEIYVHEPAENDEYFKEESADLLVRSLKSVRSTVDVVKKEIDQIFYEYDEQANDKLMDIDGLKLAIKRGLLTVAKTAQEKSVQQVEATTFKFAEIETHLHHQEEKFSTLVHQLGSRTDKLEHIVLQKVLSSHSVGAHPLHESTHKSPSINIQDDYAIEEEGDNLEQSSQVESTIDKRDSSQRHQTIKSGSVNQQQPDEHLKKSVNTLKNAMRLPQNAKSKGYSKERDGDQPSVYKQKLEEMAAMQGNEVDYDGLVNKLINGDQGKKSQRGGGVPAQNAQQQFSQLDQISRMSDRTAPLQPINAVRVTTAEEPQQVMHRRLKSQNTGAPMINASISSHNSQSQMEMMMMMPAINMNPTKGMFDPESQMSQTVSSLMHVKGGGGVAINSESEYPVVIERGSVGGGSSNNTGQLLERRRIQQQSAMNQRVGGQQQQDIMRKQVQIRDNKTPDIHRASAVRMSGNHPPVQVQFEAIRGL</sequence>
<proteinExistence type="predicted"/>
<gene>
    <name evidence="2" type="ORF">FGO68_gene5403</name>
</gene>
<feature type="compositionally biased region" description="Polar residues" evidence="1">
    <location>
        <begin position="1"/>
        <end position="38"/>
    </location>
</feature>
<organism evidence="2 3">
    <name type="scientific">Halteria grandinella</name>
    <dbReference type="NCBI Taxonomy" id="5974"/>
    <lineage>
        <taxon>Eukaryota</taxon>
        <taxon>Sar</taxon>
        <taxon>Alveolata</taxon>
        <taxon>Ciliophora</taxon>
        <taxon>Intramacronucleata</taxon>
        <taxon>Spirotrichea</taxon>
        <taxon>Stichotrichia</taxon>
        <taxon>Sporadotrichida</taxon>
        <taxon>Halteriidae</taxon>
        <taxon>Halteria</taxon>
    </lineage>
</organism>
<feature type="region of interest" description="Disordered" evidence="1">
    <location>
        <begin position="662"/>
        <end position="684"/>
    </location>
</feature>
<keyword evidence="3" id="KW-1185">Reference proteome</keyword>
<accession>A0A8J8NYP7</accession>
<evidence type="ECO:0000256" key="1">
    <source>
        <dbReference type="SAM" id="MobiDB-lite"/>
    </source>
</evidence>
<evidence type="ECO:0000313" key="3">
    <source>
        <dbReference type="Proteomes" id="UP000785679"/>
    </source>
</evidence>
<dbReference type="EMBL" id="RRYP01003552">
    <property type="protein sequence ID" value="TNV83698.1"/>
    <property type="molecule type" value="Genomic_DNA"/>
</dbReference>
<feature type="region of interest" description="Disordered" evidence="1">
    <location>
        <begin position="563"/>
        <end position="633"/>
    </location>
</feature>
<name>A0A8J8NYP7_HALGN</name>
<protein>
    <submittedName>
        <fullName evidence="2">Uncharacterized protein</fullName>
    </submittedName>
</protein>
<feature type="region of interest" description="Disordered" evidence="1">
    <location>
        <begin position="1"/>
        <end position="39"/>
    </location>
</feature>